<dbReference type="PANTHER" id="PTHR22803">
    <property type="entry name" value="MANNOSE, PHOSPHOLIPASE, LECTIN RECEPTOR RELATED"/>
    <property type="match status" value="1"/>
</dbReference>
<feature type="domain" description="C-type lectin" evidence="3">
    <location>
        <begin position="84"/>
        <end position="173"/>
    </location>
</feature>
<evidence type="ECO:0000256" key="2">
    <source>
        <dbReference type="SAM" id="Phobius"/>
    </source>
</evidence>
<dbReference type="InterPro" id="IPR016187">
    <property type="entry name" value="CTDL_fold"/>
</dbReference>
<dbReference type="InterPro" id="IPR001304">
    <property type="entry name" value="C-type_lectin-like"/>
</dbReference>
<dbReference type="Pfam" id="PF00059">
    <property type="entry name" value="Lectin_C"/>
    <property type="match status" value="1"/>
</dbReference>
<comment type="caution">
    <text evidence="4">The sequence shown here is derived from an EMBL/GenBank/DDBJ whole genome shotgun (WGS) entry which is preliminary data.</text>
</comment>
<evidence type="ECO:0000313" key="5">
    <source>
        <dbReference type="Proteomes" id="UP001165060"/>
    </source>
</evidence>
<feature type="transmembrane region" description="Helical" evidence="2">
    <location>
        <begin position="647"/>
        <end position="670"/>
    </location>
</feature>
<evidence type="ECO:0000259" key="3">
    <source>
        <dbReference type="PROSITE" id="PS50041"/>
    </source>
</evidence>
<dbReference type="InterPro" id="IPR016186">
    <property type="entry name" value="C-type_lectin-like/link_sf"/>
</dbReference>
<keyword evidence="2" id="KW-0472">Membrane</keyword>
<dbReference type="CDD" id="cd00037">
    <property type="entry name" value="CLECT"/>
    <property type="match status" value="1"/>
</dbReference>
<keyword evidence="2" id="KW-1133">Transmembrane helix</keyword>
<dbReference type="SUPFAM" id="SSF56436">
    <property type="entry name" value="C-type lectin-like"/>
    <property type="match status" value="1"/>
</dbReference>
<dbReference type="SMART" id="SM00034">
    <property type="entry name" value="CLECT"/>
    <property type="match status" value="1"/>
</dbReference>
<keyword evidence="2" id="KW-0812">Transmembrane</keyword>
<evidence type="ECO:0000256" key="1">
    <source>
        <dbReference type="SAM" id="MobiDB-lite"/>
    </source>
</evidence>
<proteinExistence type="predicted"/>
<accession>A0ABQ6MLC5</accession>
<organism evidence="4 5">
    <name type="scientific">Tetraparma gracilis</name>
    <dbReference type="NCBI Taxonomy" id="2962635"/>
    <lineage>
        <taxon>Eukaryota</taxon>
        <taxon>Sar</taxon>
        <taxon>Stramenopiles</taxon>
        <taxon>Ochrophyta</taxon>
        <taxon>Bolidophyceae</taxon>
        <taxon>Parmales</taxon>
        <taxon>Triparmaceae</taxon>
        <taxon>Tetraparma</taxon>
    </lineage>
</organism>
<protein>
    <recommendedName>
        <fullName evidence="3">C-type lectin domain-containing protein</fullName>
    </recommendedName>
</protein>
<feature type="transmembrane region" description="Helical" evidence="2">
    <location>
        <begin position="601"/>
        <end position="626"/>
    </location>
</feature>
<dbReference type="Gene3D" id="3.10.100.10">
    <property type="entry name" value="Mannose-Binding Protein A, subunit A"/>
    <property type="match status" value="1"/>
</dbReference>
<dbReference type="InterPro" id="IPR050111">
    <property type="entry name" value="C-type_lectin/snaclec_domain"/>
</dbReference>
<dbReference type="PROSITE" id="PS50041">
    <property type="entry name" value="C_TYPE_LECTIN_2"/>
    <property type="match status" value="1"/>
</dbReference>
<feature type="transmembrane region" description="Helical" evidence="2">
    <location>
        <begin position="676"/>
        <end position="697"/>
    </location>
</feature>
<feature type="compositionally biased region" description="Gly residues" evidence="1">
    <location>
        <begin position="1363"/>
        <end position="1376"/>
    </location>
</feature>
<sequence>MNKLRPPFLDVEVDAPAVPDVVASLAPSATPTLSPVAVPDVVTSLAPSATPTLSPVAVPDVVASLAPTATPPIIISGLRGPAQWSGARADCQNDGMDLAILLSEQDNEDLLAAAAGEKVWIGGTDEEVEGVWKWIDGTLFDADTYTNWGPGMPAGGDNAKDYIVLQEDGTWDEARTANNNKKHYICETPRGERRLGAASIKCDKWNNCQLFECQDYRYVLHQCSFEDGVDCVFDSDEWGSMQTECLNQGCVANNDCDAPRPLLVEQTSATVLVNITFAELEADDLTVTSLGSFSIGVARTIRHLDVSNDDVSVLFVDAERLDVVFRGEEEGRRMADIETVIHFAVAVEDFYQDINPLPLELAATQAKMDAVLSTLQAAANDGTLLAEIKYANSQADDNEAVNAMFLEGGESAVVGATKYVVTDVMASAYQAVYDPKKYLDGFEGDPPIDLQAVTAIATGAVAAVAGAVAAAVGGSVAGSVGAASAAAGGAAAGSSAAEGGAAEPEGGGGDMISMIFAVQFVSLTSQLDLPDAHSSFRDLGAGFAWANFQFKPPFRVGDRECVADAEEDEEVEVREAGEEEERENPLTAYLRSLDMSAEEMFLSNVLVGLVGAAAFVFLHTQLLSLLDKHMRKKNPDFTPPSMLMFPAPEIILFIMYYNGILQTSLIIVVAPCVSAGWRAFGALVCAGVVGAIVLMMIKIRGILSKGHVHAGEVKGVAGGVNPHVEFEHKYANGHLVVVRYKKSLSLGGLGKNGKWKPKTEEAKLVMASFNTMFKKFGASGLNFYFVNIIRKTLFTIFLTVVPQILSEKQSGPVQLFLSLFVSLAECAYIVTRLPYLKMSDNCNEINVVATQIAVLVPPGMGFLGLLTWEEVQAAMTTLSFGSIGYVVLRQMKAAAVDPVLECFEKTASVAPEPPNMGDAEMPEGGGLETIGEFVKEAVEEAAVKIKEKAEEIVVDAATTYRDTFKETAAKLVADAPGGEVPNPASVAKEAHAAAVEAASEVLCNARDEAVKKVKAGVEKVKAFDAEKAVEGAVERIKDALKEMLAKFCQEDLVEVVAEKVREAAPAASMIGGEKLAELVVAKLEGAVEPVVERIVEVAFDPASAGDALKEMKVEGKAGVMELGGEMAGAVAGEVLEKVGEAAEGLVPQGFQEAMEKAEGIVQKITGESLVEMGERVTEKVAGVGEAYKEAVLEAMKENPGEPRRAHELGLEAARDELGEVAKPTQEEVKEAVKGAVVDRAAELVEEVKERIREFVQEEVQEKVVPRLERGVEEAIPDCDFLPMEELRQKLVGVVGTKMAALVDRLCDVAFDPKRWGLGGGMGAIKAGLGKGAADLREGIEGRIEEAVENLREEEGEEREERGGAGGGGQGGGEGGV</sequence>
<keyword evidence="5" id="KW-1185">Reference proteome</keyword>
<name>A0ABQ6MLC5_9STRA</name>
<feature type="compositionally biased region" description="Basic and acidic residues" evidence="1">
    <location>
        <begin position="1348"/>
        <end position="1362"/>
    </location>
</feature>
<evidence type="ECO:0000313" key="4">
    <source>
        <dbReference type="EMBL" id="GMI28006.1"/>
    </source>
</evidence>
<dbReference type="EMBL" id="BRYB01004252">
    <property type="protein sequence ID" value="GMI28006.1"/>
    <property type="molecule type" value="Genomic_DNA"/>
</dbReference>
<dbReference type="Proteomes" id="UP001165060">
    <property type="component" value="Unassembled WGS sequence"/>
</dbReference>
<feature type="region of interest" description="Disordered" evidence="1">
    <location>
        <begin position="1348"/>
        <end position="1376"/>
    </location>
</feature>
<gene>
    <name evidence="4" type="ORF">TeGR_g421</name>
</gene>
<reference evidence="4 5" key="1">
    <citation type="journal article" date="2023" name="Commun. Biol.">
        <title>Genome analysis of Parmales, the sister group of diatoms, reveals the evolutionary specialization of diatoms from phago-mixotrophs to photoautotrophs.</title>
        <authorList>
            <person name="Ban H."/>
            <person name="Sato S."/>
            <person name="Yoshikawa S."/>
            <person name="Yamada K."/>
            <person name="Nakamura Y."/>
            <person name="Ichinomiya M."/>
            <person name="Sato N."/>
            <person name="Blanc-Mathieu R."/>
            <person name="Endo H."/>
            <person name="Kuwata A."/>
            <person name="Ogata H."/>
        </authorList>
    </citation>
    <scope>NUCLEOTIDE SEQUENCE [LARGE SCALE GENOMIC DNA]</scope>
</reference>